<dbReference type="InterPro" id="IPR015421">
    <property type="entry name" value="PyrdxlP-dep_Trfase_major"/>
</dbReference>
<dbReference type="SMART" id="SM00345">
    <property type="entry name" value="HTH_GNTR"/>
    <property type="match status" value="1"/>
</dbReference>
<evidence type="ECO:0000256" key="7">
    <source>
        <dbReference type="ARBA" id="ARBA00023163"/>
    </source>
</evidence>
<evidence type="ECO:0000256" key="4">
    <source>
        <dbReference type="ARBA" id="ARBA00022898"/>
    </source>
</evidence>
<dbReference type="PROSITE" id="PS50949">
    <property type="entry name" value="HTH_GNTR"/>
    <property type="match status" value="1"/>
</dbReference>
<keyword evidence="7" id="KW-0804">Transcription</keyword>
<dbReference type="InterPro" id="IPR036390">
    <property type="entry name" value="WH_DNA-bd_sf"/>
</dbReference>
<dbReference type="InterPro" id="IPR015424">
    <property type="entry name" value="PyrdxlP-dep_Trfase"/>
</dbReference>
<organism evidence="10 11">
    <name type="scientific">Gordoniibacillus kamchatkensis</name>
    <dbReference type="NCBI Taxonomy" id="1590651"/>
    <lineage>
        <taxon>Bacteria</taxon>
        <taxon>Bacillati</taxon>
        <taxon>Bacillota</taxon>
        <taxon>Bacilli</taxon>
        <taxon>Bacillales</taxon>
        <taxon>Paenibacillaceae</taxon>
        <taxon>Gordoniibacillus</taxon>
    </lineage>
</organism>
<protein>
    <submittedName>
        <fullName evidence="10">GntR family transcriptional regulator</fullName>
    </submittedName>
</protein>
<keyword evidence="4" id="KW-0663">Pyridoxal phosphate</keyword>
<evidence type="ECO:0000313" key="11">
    <source>
        <dbReference type="Proteomes" id="UP000031967"/>
    </source>
</evidence>
<dbReference type="Pfam" id="PF00155">
    <property type="entry name" value="Aminotran_1_2"/>
    <property type="match status" value="1"/>
</dbReference>
<dbReference type="EMBL" id="JXAK01000055">
    <property type="protein sequence ID" value="KIL38644.1"/>
    <property type="molecule type" value="Genomic_DNA"/>
</dbReference>
<feature type="compositionally biased region" description="Low complexity" evidence="8">
    <location>
        <begin position="88"/>
        <end position="99"/>
    </location>
</feature>
<dbReference type="InterPro" id="IPR004839">
    <property type="entry name" value="Aminotransferase_I/II_large"/>
</dbReference>
<evidence type="ECO:0000313" key="10">
    <source>
        <dbReference type="EMBL" id="KIL38644.1"/>
    </source>
</evidence>
<evidence type="ECO:0000256" key="5">
    <source>
        <dbReference type="ARBA" id="ARBA00023015"/>
    </source>
</evidence>
<dbReference type="RefSeq" id="WP_041050727.1">
    <property type="nucleotide sequence ID" value="NZ_JXAK01000055.1"/>
</dbReference>
<keyword evidence="3" id="KW-0808">Transferase</keyword>
<evidence type="ECO:0000256" key="2">
    <source>
        <dbReference type="ARBA" id="ARBA00005384"/>
    </source>
</evidence>
<evidence type="ECO:0000259" key="9">
    <source>
        <dbReference type="PROSITE" id="PS50949"/>
    </source>
</evidence>
<dbReference type="SUPFAM" id="SSF46785">
    <property type="entry name" value="Winged helix' DNA-binding domain"/>
    <property type="match status" value="1"/>
</dbReference>
<dbReference type="Gene3D" id="3.40.640.10">
    <property type="entry name" value="Type I PLP-dependent aspartate aminotransferase-like (Major domain)"/>
    <property type="match status" value="1"/>
</dbReference>
<dbReference type="Proteomes" id="UP000031967">
    <property type="component" value="Unassembled WGS sequence"/>
</dbReference>
<keyword evidence="11" id="KW-1185">Reference proteome</keyword>
<dbReference type="Gene3D" id="1.10.10.10">
    <property type="entry name" value="Winged helix-like DNA-binding domain superfamily/Winged helix DNA-binding domain"/>
    <property type="match status" value="1"/>
</dbReference>
<feature type="region of interest" description="Disordered" evidence="8">
    <location>
        <begin position="88"/>
        <end position="111"/>
    </location>
</feature>
<accession>A0ABR5AC87</accession>
<name>A0ABR5AC87_9BACL</name>
<proteinExistence type="inferred from homology"/>
<reference evidence="10 11" key="1">
    <citation type="submission" date="2014-12" db="EMBL/GenBank/DDBJ databases">
        <title>Draft genome sequence of Paenibacillus kamchatkensis strain B-2647.</title>
        <authorList>
            <person name="Karlyshev A.V."/>
            <person name="Kudryashova E.B."/>
        </authorList>
    </citation>
    <scope>NUCLEOTIDE SEQUENCE [LARGE SCALE GENOMIC DNA]</scope>
    <source>
        <strain evidence="10 11">VKM B-2647</strain>
    </source>
</reference>
<dbReference type="PANTHER" id="PTHR46577">
    <property type="entry name" value="HTH-TYPE TRANSCRIPTIONAL REGULATORY PROTEIN GABR"/>
    <property type="match status" value="1"/>
</dbReference>
<comment type="similarity">
    <text evidence="2">In the C-terminal section; belongs to the class-I pyridoxal-phosphate-dependent aminotransferase family.</text>
</comment>
<gene>
    <name evidence="10" type="ORF">SD70_25080</name>
</gene>
<evidence type="ECO:0000256" key="6">
    <source>
        <dbReference type="ARBA" id="ARBA00023125"/>
    </source>
</evidence>
<evidence type="ECO:0000256" key="8">
    <source>
        <dbReference type="SAM" id="MobiDB-lite"/>
    </source>
</evidence>
<comment type="cofactor">
    <cofactor evidence="1">
        <name>pyridoxal 5'-phosphate</name>
        <dbReference type="ChEBI" id="CHEBI:597326"/>
    </cofactor>
</comment>
<dbReference type="InterPro" id="IPR051446">
    <property type="entry name" value="HTH_trans_reg/aminotransferase"/>
</dbReference>
<dbReference type="InterPro" id="IPR036388">
    <property type="entry name" value="WH-like_DNA-bd_sf"/>
</dbReference>
<dbReference type="CDD" id="cd07377">
    <property type="entry name" value="WHTH_GntR"/>
    <property type="match status" value="1"/>
</dbReference>
<keyword evidence="3" id="KW-0032">Aminotransferase</keyword>
<keyword evidence="5" id="KW-0805">Transcription regulation</keyword>
<comment type="caution">
    <text evidence="10">The sequence shown here is derived from an EMBL/GenBank/DDBJ whole genome shotgun (WGS) entry which is preliminary data.</text>
</comment>
<dbReference type="PANTHER" id="PTHR46577:SF1">
    <property type="entry name" value="HTH-TYPE TRANSCRIPTIONAL REGULATORY PROTEIN GABR"/>
    <property type="match status" value="1"/>
</dbReference>
<dbReference type="InterPro" id="IPR000524">
    <property type="entry name" value="Tscrpt_reg_HTH_GntR"/>
</dbReference>
<keyword evidence="6" id="KW-0238">DNA-binding</keyword>
<dbReference type="CDD" id="cd00609">
    <property type="entry name" value="AAT_like"/>
    <property type="match status" value="1"/>
</dbReference>
<sequence length="478" mass="53902">MFDILLPDQDERPLYQQLYAQIRDQIRNGAIADGSRLPSVRALQLQLNMSKTPIETAYQMLTAEGYAVSKPRSGLYVANPYKHASPAAPAAQAQVSPPGTIAPPPRIPASDQRAGCIDFDPTALDPEGFPIRTWHKMLREALENHSGMMGQYGDPQGEYGLRLAVAEYVRNSRGVDCLPEQIVIGSGMAYSIGIVAKLLPDIRRVAFEEPGYSLVRDQFVLNGCEILPIPVGDKGLSLQDLEARPAQIVYVTPSHQFPTGSVMPYPERERLLEWANTRDAYIIEDDYDGEFRYLGKPIPSLHSLDTRGRVIYIGTFSKALTPALRINYMVLPPLLAERLSAMPHEIVYAPSRVEQWAMHAFIEQGHWYRHIRKTRNLYRNKHRHLIALIRTHLGRRVEITGQNAGLHIQLTVKKRQSSEQLVRSAAEAGVKVYDFRKMWMQQELHSADYPKLYLGFAGISPADMETGIRLLRKAWLAD</sequence>
<evidence type="ECO:0000256" key="3">
    <source>
        <dbReference type="ARBA" id="ARBA00022576"/>
    </source>
</evidence>
<dbReference type="SUPFAM" id="SSF53383">
    <property type="entry name" value="PLP-dependent transferases"/>
    <property type="match status" value="1"/>
</dbReference>
<evidence type="ECO:0000256" key="1">
    <source>
        <dbReference type="ARBA" id="ARBA00001933"/>
    </source>
</evidence>
<dbReference type="Pfam" id="PF00392">
    <property type="entry name" value="GntR"/>
    <property type="match status" value="1"/>
</dbReference>
<feature type="domain" description="HTH gntR-type" evidence="9">
    <location>
        <begin position="12"/>
        <end position="80"/>
    </location>
</feature>